<comment type="subcellular location">
    <subcellularLocation>
        <location evidence="1">Preautophagosomal structure membrane</location>
        <topology evidence="1">Peripheral membrane protein</topology>
    </subcellularLocation>
</comment>
<reference evidence="15 16" key="1">
    <citation type="submission" date="2024-07" db="EMBL/GenBank/DDBJ databases">
        <title>Section-level genome sequencing and comparative genomics of Aspergillus sections Usti and Cavernicolus.</title>
        <authorList>
            <consortium name="Lawrence Berkeley National Laboratory"/>
            <person name="Nybo J.L."/>
            <person name="Vesth T.C."/>
            <person name="Theobald S."/>
            <person name="Frisvad J.C."/>
            <person name="Larsen T.O."/>
            <person name="Kjaerboelling I."/>
            <person name="Rothschild-Mancinelli K."/>
            <person name="Lyhne E.K."/>
            <person name="Kogle M.E."/>
            <person name="Barry K."/>
            <person name="Clum A."/>
            <person name="Na H."/>
            <person name="Ledsgaard L."/>
            <person name="Lin J."/>
            <person name="Lipzen A."/>
            <person name="Kuo A."/>
            <person name="Riley R."/>
            <person name="Mondo S."/>
            <person name="Labutti K."/>
            <person name="Haridas S."/>
            <person name="Pangalinan J."/>
            <person name="Salamov A.A."/>
            <person name="Simmons B.A."/>
            <person name="Magnuson J.K."/>
            <person name="Chen J."/>
            <person name="Drula E."/>
            <person name="Henrissat B."/>
            <person name="Wiebenga A."/>
            <person name="Lubbers R.J."/>
            <person name="Gomes A.C."/>
            <person name="Makela M.R."/>
            <person name="Stajich J."/>
            <person name="Grigoriev I.V."/>
            <person name="Mortensen U.H."/>
            <person name="De Vries R.P."/>
            <person name="Baker S.E."/>
            <person name="Andersen M.R."/>
        </authorList>
    </citation>
    <scope>NUCLEOTIDE SEQUENCE [LARGE SCALE GENOMIC DNA]</scope>
    <source>
        <strain evidence="15 16">CBS 123904</strain>
    </source>
</reference>
<organism evidence="15 16">
    <name type="scientific">Aspergillus pseudoustus</name>
    <dbReference type="NCBI Taxonomy" id="1810923"/>
    <lineage>
        <taxon>Eukaryota</taxon>
        <taxon>Fungi</taxon>
        <taxon>Dikarya</taxon>
        <taxon>Ascomycota</taxon>
        <taxon>Pezizomycotina</taxon>
        <taxon>Eurotiomycetes</taxon>
        <taxon>Eurotiomycetidae</taxon>
        <taxon>Eurotiales</taxon>
        <taxon>Aspergillaceae</taxon>
        <taxon>Aspergillus</taxon>
        <taxon>Aspergillus subgen. Nidulantes</taxon>
    </lineage>
</organism>
<dbReference type="SUPFAM" id="SSF48452">
    <property type="entry name" value="TPR-like"/>
    <property type="match status" value="1"/>
</dbReference>
<dbReference type="SUPFAM" id="SSF56112">
    <property type="entry name" value="Protein kinase-like (PK-like)"/>
    <property type="match status" value="1"/>
</dbReference>
<evidence type="ECO:0000256" key="12">
    <source>
        <dbReference type="ARBA" id="ARBA00047899"/>
    </source>
</evidence>
<evidence type="ECO:0000313" key="16">
    <source>
        <dbReference type="Proteomes" id="UP001610446"/>
    </source>
</evidence>
<dbReference type="InterPro" id="IPR011009">
    <property type="entry name" value="Kinase-like_dom_sf"/>
</dbReference>
<dbReference type="Pfam" id="PF13424">
    <property type="entry name" value="TPR_12"/>
    <property type="match status" value="1"/>
</dbReference>
<keyword evidence="9" id="KW-0067">ATP-binding</keyword>
<evidence type="ECO:0000256" key="11">
    <source>
        <dbReference type="ARBA" id="ARBA00030237"/>
    </source>
</evidence>
<dbReference type="Gene3D" id="1.25.40.10">
    <property type="entry name" value="Tetratricopeptide repeat domain"/>
    <property type="match status" value="3"/>
</dbReference>
<dbReference type="InterPro" id="IPR011990">
    <property type="entry name" value="TPR-like_helical_dom_sf"/>
</dbReference>
<proteinExistence type="predicted"/>
<comment type="catalytic activity">
    <reaction evidence="12">
        <text>L-threonyl-[protein] + ATP = O-phospho-L-threonyl-[protein] + ADP + H(+)</text>
        <dbReference type="Rhea" id="RHEA:46608"/>
        <dbReference type="Rhea" id="RHEA-COMP:11060"/>
        <dbReference type="Rhea" id="RHEA-COMP:11605"/>
        <dbReference type="ChEBI" id="CHEBI:15378"/>
        <dbReference type="ChEBI" id="CHEBI:30013"/>
        <dbReference type="ChEBI" id="CHEBI:30616"/>
        <dbReference type="ChEBI" id="CHEBI:61977"/>
        <dbReference type="ChEBI" id="CHEBI:456216"/>
        <dbReference type="EC" id="2.7.11.1"/>
    </reaction>
</comment>
<keyword evidence="16" id="KW-1185">Reference proteome</keyword>
<evidence type="ECO:0000256" key="9">
    <source>
        <dbReference type="ARBA" id="ARBA00022840"/>
    </source>
</evidence>
<dbReference type="PANTHER" id="PTHR24348:SF22">
    <property type="entry name" value="NON-SPECIFIC SERINE_THREONINE PROTEIN KINASE"/>
    <property type="match status" value="1"/>
</dbReference>
<evidence type="ECO:0000256" key="8">
    <source>
        <dbReference type="ARBA" id="ARBA00022777"/>
    </source>
</evidence>
<dbReference type="InterPro" id="IPR008271">
    <property type="entry name" value="Ser/Thr_kinase_AS"/>
</dbReference>
<evidence type="ECO:0000256" key="6">
    <source>
        <dbReference type="ARBA" id="ARBA00022679"/>
    </source>
</evidence>
<dbReference type="PANTHER" id="PTHR24348">
    <property type="entry name" value="SERINE/THREONINE-PROTEIN KINASE UNC-51-RELATED"/>
    <property type="match status" value="1"/>
</dbReference>
<feature type="domain" description="Protein kinase" evidence="14">
    <location>
        <begin position="41"/>
        <end position="306"/>
    </location>
</feature>
<sequence>MDALSELVADFKLDVRIFADCVSHDVPNVPGGGRRTREERWRRDKLLGSGGFARVWREQCVNDDSETRFRDIKQVPKQSHASKQIDYSRELEAMIKFSRGKYIPSFVTLFGWFEDSGSIFIAMEYFQHGDLQSHLDHPLLEVDARQIVPQVVEGLEHLHDNGFAYRDIKPQNILMVEKDPEWWVKISDCGLSKRARAEDAGFSTFTGSPGYLAPEMQSLGAAGETKYTHMVDIWSLGVTTHYMLTRTFPFERRHHWIAYRDKGHFPSTTLEGSGVSSNGQRFIRSLMAVSPTDRLSAKAALQHPWLKGLLRETASTSHKSGQRETVPDTEGLARLTLTTSEGNSRSWTALNDTFDTIPDSEKVFRDLVYFTKRAGGQTDPGIVNAVRRLGHALVAQEKYADADRFYWEAYEAGKQILGLANQLTLSALHNIDYAHRQQEKYSDAELLYREAYDAIKTTCHANTLKILNFLGDTLGCQQKYEEAETCYKALHSLGHTLFLQDKYELAENPLQEVLEWKATLGLTPSDTMLVLSSLRSCLYKQVKYAKAEGILQEVYNWESDNRGSDDPVPLNVLHELGFCRLRVGNHAGAETVLQEAFEGLNRSYGPSDKATLSAAESLATCLGAQGKLSEEAAVLQFLQPGLIERYGASAPRTVKVQQSLTIAVYKQGLKEDAATLFQHVREVHNRRYGPLHERTLKSLAQLASCKPRREAEPLWELAYSGYNELYAPMHPHTQKVLKCLEDCKDDS</sequence>
<evidence type="ECO:0000313" key="15">
    <source>
        <dbReference type="EMBL" id="KAL2845255.1"/>
    </source>
</evidence>
<dbReference type="InterPro" id="IPR000719">
    <property type="entry name" value="Prot_kinase_dom"/>
</dbReference>
<dbReference type="Proteomes" id="UP001610446">
    <property type="component" value="Unassembled WGS sequence"/>
</dbReference>
<dbReference type="Gene3D" id="1.10.510.10">
    <property type="entry name" value="Transferase(Phosphotransferase) domain 1"/>
    <property type="match status" value="1"/>
</dbReference>
<keyword evidence="5" id="KW-0723">Serine/threonine-protein kinase</keyword>
<evidence type="ECO:0000256" key="3">
    <source>
        <dbReference type="ARBA" id="ARBA00018572"/>
    </source>
</evidence>
<evidence type="ECO:0000259" key="14">
    <source>
        <dbReference type="PROSITE" id="PS50011"/>
    </source>
</evidence>
<protein>
    <recommendedName>
        <fullName evidence="3">Serine/threonine-protein kinase ATG1</fullName>
        <ecNumber evidence="2">2.7.11.1</ecNumber>
    </recommendedName>
    <alternativeName>
        <fullName evidence="11">Autophagy-related protein 1</fullName>
    </alternativeName>
    <alternativeName>
        <fullName evidence="4">Serine/threonine-protein kinase atg1</fullName>
    </alternativeName>
</protein>
<dbReference type="EMBL" id="JBFXLU010000073">
    <property type="protein sequence ID" value="KAL2845255.1"/>
    <property type="molecule type" value="Genomic_DNA"/>
</dbReference>
<keyword evidence="10" id="KW-0072">Autophagy</keyword>
<gene>
    <name evidence="15" type="ORF">BJY01DRAFT_247731</name>
</gene>
<keyword evidence="6" id="KW-0808">Transferase</keyword>
<dbReference type="SMART" id="SM00220">
    <property type="entry name" value="S_TKc"/>
    <property type="match status" value="1"/>
</dbReference>
<keyword evidence="8" id="KW-0418">Kinase</keyword>
<dbReference type="PROSITE" id="PS50011">
    <property type="entry name" value="PROTEIN_KINASE_DOM"/>
    <property type="match status" value="1"/>
</dbReference>
<evidence type="ECO:0000256" key="10">
    <source>
        <dbReference type="ARBA" id="ARBA00023006"/>
    </source>
</evidence>
<dbReference type="InterPro" id="IPR045269">
    <property type="entry name" value="Atg1-like"/>
</dbReference>
<comment type="catalytic activity">
    <reaction evidence="13">
        <text>L-seryl-[protein] + ATP = O-phospho-L-seryl-[protein] + ADP + H(+)</text>
        <dbReference type="Rhea" id="RHEA:17989"/>
        <dbReference type="Rhea" id="RHEA-COMP:9863"/>
        <dbReference type="Rhea" id="RHEA-COMP:11604"/>
        <dbReference type="ChEBI" id="CHEBI:15378"/>
        <dbReference type="ChEBI" id="CHEBI:29999"/>
        <dbReference type="ChEBI" id="CHEBI:30616"/>
        <dbReference type="ChEBI" id="CHEBI:83421"/>
        <dbReference type="ChEBI" id="CHEBI:456216"/>
        <dbReference type="EC" id="2.7.11.1"/>
    </reaction>
</comment>
<evidence type="ECO:0000256" key="1">
    <source>
        <dbReference type="ARBA" id="ARBA00004623"/>
    </source>
</evidence>
<evidence type="ECO:0000256" key="5">
    <source>
        <dbReference type="ARBA" id="ARBA00022527"/>
    </source>
</evidence>
<evidence type="ECO:0000256" key="4">
    <source>
        <dbReference type="ARBA" id="ARBA00019599"/>
    </source>
</evidence>
<dbReference type="Pfam" id="PF00069">
    <property type="entry name" value="Pkinase"/>
    <property type="match status" value="1"/>
</dbReference>
<evidence type="ECO:0000256" key="2">
    <source>
        <dbReference type="ARBA" id="ARBA00012513"/>
    </source>
</evidence>
<evidence type="ECO:0000256" key="13">
    <source>
        <dbReference type="ARBA" id="ARBA00048679"/>
    </source>
</evidence>
<dbReference type="EC" id="2.7.11.1" evidence="2"/>
<keyword evidence="7" id="KW-0547">Nucleotide-binding</keyword>
<dbReference type="PROSITE" id="PS00108">
    <property type="entry name" value="PROTEIN_KINASE_ST"/>
    <property type="match status" value="1"/>
</dbReference>
<accession>A0ABR4JYZ0</accession>
<name>A0ABR4JYZ0_9EURO</name>
<comment type="caution">
    <text evidence="15">The sequence shown here is derived from an EMBL/GenBank/DDBJ whole genome shotgun (WGS) entry which is preliminary data.</text>
</comment>
<evidence type="ECO:0000256" key="7">
    <source>
        <dbReference type="ARBA" id="ARBA00022741"/>
    </source>
</evidence>